<comment type="caution">
    <text evidence="1">The sequence shown here is derived from an EMBL/GenBank/DDBJ whole genome shotgun (WGS) entry which is preliminary data.</text>
</comment>
<accession>A0A8J8GHC2</accession>
<keyword evidence="1" id="KW-0282">Flagellum</keyword>
<keyword evidence="1" id="KW-0969">Cilium</keyword>
<dbReference type="Proteomes" id="UP000625804">
    <property type="component" value="Unassembled WGS sequence"/>
</dbReference>
<sequence>MEIGSLSSGKFSPQIKSRIMVESVSEKRSVPTPAAQQIHSQGEEKQIDKKKLEEIINSMNQFLVPTQTSIRFELHEELQEYYVTVIDSETDEVVREIPPKKMLDLYASMKEFIGVLFDRKI</sequence>
<dbReference type="AlphaFoldDB" id="A0A8J8GHC2"/>
<dbReference type="InterPro" id="IPR035924">
    <property type="entry name" value="FlaG-like_sf"/>
</dbReference>
<proteinExistence type="predicted"/>
<organism evidence="1 2">
    <name type="scientific">Calidifontibacillus erzurumensis</name>
    <dbReference type="NCBI Taxonomy" id="2741433"/>
    <lineage>
        <taxon>Bacteria</taxon>
        <taxon>Bacillati</taxon>
        <taxon>Bacillota</taxon>
        <taxon>Bacilli</taxon>
        <taxon>Bacillales</taxon>
        <taxon>Bacillaceae</taxon>
        <taxon>Calidifontibacillus/Schinkia group</taxon>
        <taxon>Calidifontibacillus</taxon>
    </lineage>
</organism>
<dbReference type="Pfam" id="PF03646">
    <property type="entry name" value="FlaG"/>
    <property type="match status" value="1"/>
</dbReference>
<dbReference type="RefSeq" id="WP_173731000.1">
    <property type="nucleotide sequence ID" value="NZ_JABTTE010000009.1"/>
</dbReference>
<protein>
    <submittedName>
        <fullName evidence="1">Flagellar protein FlaG</fullName>
    </submittedName>
</protein>
<name>A0A8J8GHC2_9BACI</name>
<keyword evidence="1" id="KW-0966">Cell projection</keyword>
<keyword evidence="2" id="KW-1185">Reference proteome</keyword>
<dbReference type="Gene3D" id="3.30.160.170">
    <property type="entry name" value="FlaG-like"/>
    <property type="match status" value="1"/>
</dbReference>
<dbReference type="SUPFAM" id="SSF160214">
    <property type="entry name" value="FlaG-like"/>
    <property type="match status" value="1"/>
</dbReference>
<dbReference type="PANTHER" id="PTHR37166:SF1">
    <property type="entry name" value="PROTEIN FLAG"/>
    <property type="match status" value="1"/>
</dbReference>
<reference evidence="1" key="1">
    <citation type="submission" date="2020-06" db="EMBL/GenBank/DDBJ databases">
        <title>A novel thermopfilic bacterium from Erzurum, Turkey.</title>
        <authorList>
            <person name="Adiguzel A."/>
            <person name="Ay H."/>
            <person name="Baltaci M.O."/>
        </authorList>
    </citation>
    <scope>NUCLEOTIDE SEQUENCE</scope>
    <source>
        <strain evidence="1">P2</strain>
    </source>
</reference>
<gene>
    <name evidence="1" type="primary">flaG</name>
    <name evidence="1" type="ORF">HR057_08450</name>
</gene>
<evidence type="ECO:0000313" key="1">
    <source>
        <dbReference type="EMBL" id="NSL51796.1"/>
    </source>
</evidence>
<dbReference type="InterPro" id="IPR005186">
    <property type="entry name" value="FlaG"/>
</dbReference>
<dbReference type="NCBIfam" id="NF005834">
    <property type="entry name" value="PRK07738.1"/>
    <property type="match status" value="1"/>
</dbReference>
<dbReference type="PANTHER" id="PTHR37166">
    <property type="entry name" value="PROTEIN FLAG"/>
    <property type="match status" value="1"/>
</dbReference>
<evidence type="ECO:0000313" key="2">
    <source>
        <dbReference type="Proteomes" id="UP000625804"/>
    </source>
</evidence>
<dbReference type="EMBL" id="JABTTE010000009">
    <property type="protein sequence ID" value="NSL51796.1"/>
    <property type="molecule type" value="Genomic_DNA"/>
</dbReference>